<feature type="signal peptide" evidence="1">
    <location>
        <begin position="1"/>
        <end position="22"/>
    </location>
</feature>
<protein>
    <submittedName>
        <fullName evidence="2">Uncharacterized protein</fullName>
    </submittedName>
</protein>
<evidence type="ECO:0000313" key="2">
    <source>
        <dbReference type="EMBL" id="KAJ1205131.1"/>
    </source>
</evidence>
<proteinExistence type="predicted"/>
<name>A0AAV7VWJ5_PLEWA</name>
<evidence type="ECO:0000256" key="1">
    <source>
        <dbReference type="SAM" id="SignalP"/>
    </source>
</evidence>
<keyword evidence="1" id="KW-0732">Signal</keyword>
<organism evidence="2 3">
    <name type="scientific">Pleurodeles waltl</name>
    <name type="common">Iberian ribbed newt</name>
    <dbReference type="NCBI Taxonomy" id="8319"/>
    <lineage>
        <taxon>Eukaryota</taxon>
        <taxon>Metazoa</taxon>
        <taxon>Chordata</taxon>
        <taxon>Craniata</taxon>
        <taxon>Vertebrata</taxon>
        <taxon>Euteleostomi</taxon>
        <taxon>Amphibia</taxon>
        <taxon>Batrachia</taxon>
        <taxon>Caudata</taxon>
        <taxon>Salamandroidea</taxon>
        <taxon>Salamandridae</taxon>
        <taxon>Pleurodelinae</taxon>
        <taxon>Pleurodeles</taxon>
    </lineage>
</organism>
<evidence type="ECO:0000313" key="3">
    <source>
        <dbReference type="Proteomes" id="UP001066276"/>
    </source>
</evidence>
<sequence length="137" mass="15527">MVWGCPTLGVCWAAVVVRLNLALDRSLPVTLEVCQLGLLVRKLQKKVGTRFIDLAVVLAQRRIAITWKTPDGPRLTTWVHEVTRCAGVEERTFRREKSQRLQRQPIAHLWTEIMEEWEAIDLPDDAQTESGAEEGPG</sequence>
<feature type="chain" id="PRO_5043529669" evidence="1">
    <location>
        <begin position="23"/>
        <end position="137"/>
    </location>
</feature>
<dbReference type="AlphaFoldDB" id="A0AAV7VWJ5"/>
<gene>
    <name evidence="2" type="ORF">NDU88_000566</name>
</gene>
<dbReference type="Proteomes" id="UP001066276">
    <property type="component" value="Chromosome 1_2"/>
</dbReference>
<comment type="caution">
    <text evidence="2">The sequence shown here is derived from an EMBL/GenBank/DDBJ whole genome shotgun (WGS) entry which is preliminary data.</text>
</comment>
<reference evidence="2" key="1">
    <citation type="journal article" date="2022" name="bioRxiv">
        <title>Sequencing and chromosome-scale assembly of the giantPleurodeles waltlgenome.</title>
        <authorList>
            <person name="Brown T."/>
            <person name="Elewa A."/>
            <person name="Iarovenko S."/>
            <person name="Subramanian E."/>
            <person name="Araus A.J."/>
            <person name="Petzold A."/>
            <person name="Susuki M."/>
            <person name="Suzuki K.-i.T."/>
            <person name="Hayashi T."/>
            <person name="Toyoda A."/>
            <person name="Oliveira C."/>
            <person name="Osipova E."/>
            <person name="Leigh N.D."/>
            <person name="Simon A."/>
            <person name="Yun M.H."/>
        </authorList>
    </citation>
    <scope>NUCLEOTIDE SEQUENCE</scope>
    <source>
        <strain evidence="2">20211129_DDA</strain>
        <tissue evidence="2">Liver</tissue>
    </source>
</reference>
<accession>A0AAV7VWJ5</accession>
<keyword evidence="3" id="KW-1185">Reference proteome</keyword>
<dbReference type="EMBL" id="JANPWB010000002">
    <property type="protein sequence ID" value="KAJ1205131.1"/>
    <property type="molecule type" value="Genomic_DNA"/>
</dbReference>